<keyword evidence="2" id="KW-0732">Signal</keyword>
<organism evidence="3 4">
    <name type="scientific">Neorhizobium phenanthreniclasticum</name>
    <dbReference type="NCBI Taxonomy" id="3157917"/>
    <lineage>
        <taxon>Bacteria</taxon>
        <taxon>Pseudomonadati</taxon>
        <taxon>Pseudomonadota</taxon>
        <taxon>Alphaproteobacteria</taxon>
        <taxon>Hyphomicrobiales</taxon>
        <taxon>Rhizobiaceae</taxon>
        <taxon>Rhizobium/Agrobacterium group</taxon>
        <taxon>Neorhizobium</taxon>
    </lineage>
</organism>
<name>A0ABV0LXX3_9HYPH</name>
<evidence type="ECO:0000256" key="1">
    <source>
        <dbReference type="SAM" id="MobiDB-lite"/>
    </source>
</evidence>
<keyword evidence="4" id="KW-1185">Reference proteome</keyword>
<feature type="compositionally biased region" description="Acidic residues" evidence="1">
    <location>
        <begin position="99"/>
        <end position="109"/>
    </location>
</feature>
<dbReference type="InterPro" id="IPR036709">
    <property type="entry name" value="Autotransporte_beta_dom_sf"/>
</dbReference>
<evidence type="ECO:0000256" key="2">
    <source>
        <dbReference type="SAM" id="SignalP"/>
    </source>
</evidence>
<proteinExistence type="predicted"/>
<dbReference type="EMBL" id="JBEAAL010000002">
    <property type="protein sequence ID" value="MEQ1404454.1"/>
    <property type="molecule type" value="Genomic_DNA"/>
</dbReference>
<evidence type="ECO:0000313" key="3">
    <source>
        <dbReference type="EMBL" id="MEQ1404454.1"/>
    </source>
</evidence>
<feature type="chain" id="PRO_5045610362" evidence="2">
    <location>
        <begin position="34"/>
        <end position="506"/>
    </location>
</feature>
<sequence length="506" mass="54163">MKIITRTGRTRERRRTAAGLLFACSALATPAVAQTTSPFPPQGGSLPSVADATAPTSQTTLGGGTGTQPASGTAGAADDPNRDDPNVATGAVPGPVPDADQEPPYEEDLNQPYEQPLDPGAEPIDAREQPREPGDPTGIRLGSFLLRPTVTNGVNTEITRSNGSERRRDYFSTVIRGTLSSDWSRHSLTVTGEGTLERNFRGGDEGERPEANIDADLRLDLADDTIAHITGGYSFTREDDYDPNAIGGATTQSGVNEFTGGLSVERDLGKIHGTAALDLSRAIYTDAKLSDGTVVSMKDRNRSGIDGRLRLGYEFSPALIPYVEVATGHTFYDQKRDNSGYARSSQSYAARGGVEFDFGEKLRGEIGTGYEFVDYEDSRLKSVNAITFNGNAIWSPQRGTDVNLGLRTTVQDSTTPGQSGWVEYQATAGLTHEMRDHLVARLTGSSTYRDFSSGGSDETVWVAGAGLTWAINRYLDLTGDVEYEQADGGGSDERIVRAGVGLTVKR</sequence>
<gene>
    <name evidence="3" type="ORF">ABK249_05875</name>
</gene>
<dbReference type="Gene3D" id="2.40.128.130">
    <property type="entry name" value="Autotransporter beta-domain"/>
    <property type="match status" value="1"/>
</dbReference>
<dbReference type="InterPro" id="IPR018759">
    <property type="entry name" value="BBP2_2"/>
</dbReference>
<dbReference type="RefSeq" id="WP_348862411.1">
    <property type="nucleotide sequence ID" value="NZ_JBEAAL010000002.1"/>
</dbReference>
<dbReference type="SUPFAM" id="SSF103515">
    <property type="entry name" value="Autotransporter"/>
    <property type="match status" value="1"/>
</dbReference>
<comment type="caution">
    <text evidence="3">The sequence shown here is derived from an EMBL/GenBank/DDBJ whole genome shotgun (WGS) entry which is preliminary data.</text>
</comment>
<reference evidence="3 4" key="1">
    <citation type="submission" date="2024-05" db="EMBL/GenBank/DDBJ databases">
        <title>Neorhizobium sp. Rsf11, a plant growth promoting and heavy metal resistant PAH-degrader.</title>
        <authorList>
            <person name="Golubev S.N."/>
            <person name="Muratova A.Y."/>
            <person name="Markelova M.I."/>
        </authorList>
    </citation>
    <scope>NUCLEOTIDE SEQUENCE [LARGE SCALE GENOMIC DNA]</scope>
    <source>
        <strain evidence="3 4">Rsf11</strain>
    </source>
</reference>
<dbReference type="Proteomes" id="UP001496627">
    <property type="component" value="Unassembled WGS sequence"/>
</dbReference>
<evidence type="ECO:0000313" key="4">
    <source>
        <dbReference type="Proteomes" id="UP001496627"/>
    </source>
</evidence>
<protein>
    <submittedName>
        <fullName evidence="3">Outer membrane beta-barrel protein</fullName>
    </submittedName>
</protein>
<feature type="compositionally biased region" description="Basic and acidic residues" evidence="1">
    <location>
        <begin position="124"/>
        <end position="134"/>
    </location>
</feature>
<feature type="region of interest" description="Disordered" evidence="1">
    <location>
        <begin position="35"/>
        <end position="146"/>
    </location>
</feature>
<feature type="signal peptide" evidence="2">
    <location>
        <begin position="1"/>
        <end position="33"/>
    </location>
</feature>
<dbReference type="Pfam" id="PF10082">
    <property type="entry name" value="BBP2_2"/>
    <property type="match status" value="1"/>
</dbReference>
<accession>A0ABV0LXX3</accession>